<comment type="similarity">
    <text evidence="3">Belongs to the muconolactone Delta-isomerase family.</text>
</comment>
<dbReference type="PANTHER" id="PTHR48081">
    <property type="entry name" value="AB HYDROLASE SUPERFAMILY PROTEIN C4A8.06C"/>
    <property type="match status" value="1"/>
</dbReference>
<dbReference type="AlphaFoldDB" id="A0AAI8BCP5"/>
<comment type="catalytic activity">
    <reaction evidence="1">
        <text>(S)-muconolactone = (4,5-dihydro-5-oxofuran-2-yl)-acetate</text>
        <dbReference type="Rhea" id="RHEA:12348"/>
        <dbReference type="ChEBI" id="CHEBI:58425"/>
        <dbReference type="ChEBI" id="CHEBI:58736"/>
        <dbReference type="EC" id="5.3.3.4"/>
    </reaction>
</comment>
<dbReference type="SUPFAM" id="SSF54909">
    <property type="entry name" value="Dimeric alpha+beta barrel"/>
    <property type="match status" value="1"/>
</dbReference>
<feature type="domain" description="Muconolactone isomerase" evidence="10">
    <location>
        <begin position="1"/>
        <end position="89"/>
    </location>
</feature>
<keyword evidence="6" id="KW-0058">Aromatic hydrocarbons catabolism</keyword>
<dbReference type="Gene3D" id="3.30.70.1060">
    <property type="entry name" value="Dimeric alpha+beta barrel"/>
    <property type="match status" value="1"/>
</dbReference>
<keyword evidence="8 12" id="KW-0413">Isomerase</keyword>
<dbReference type="Proteomes" id="UP000029424">
    <property type="component" value="Chromosome 2"/>
</dbReference>
<dbReference type="Pfam" id="PF02426">
    <property type="entry name" value="MIase"/>
    <property type="match status" value="1"/>
</dbReference>
<dbReference type="GO" id="GO:0016787">
    <property type="term" value="F:hydrolase activity"/>
    <property type="evidence" value="ECO:0007669"/>
    <property type="project" value="UniProtKB-KW"/>
</dbReference>
<comment type="subunit">
    <text evidence="4">Homodecamer.</text>
</comment>
<dbReference type="EC" id="5.3.3.4" evidence="5 9"/>
<dbReference type="InterPro" id="IPR050300">
    <property type="entry name" value="GDXG_lipolytic_enzyme"/>
</dbReference>
<organism evidence="12 13">
    <name type="scientific">Burkholderia oklahomensis</name>
    <dbReference type="NCBI Taxonomy" id="342113"/>
    <lineage>
        <taxon>Bacteria</taxon>
        <taxon>Pseudomonadati</taxon>
        <taxon>Pseudomonadota</taxon>
        <taxon>Betaproteobacteria</taxon>
        <taxon>Burkholderiales</taxon>
        <taxon>Burkholderiaceae</taxon>
        <taxon>Burkholderia</taxon>
        <taxon>pseudomallei group</taxon>
    </lineage>
</organism>
<dbReference type="GO" id="GO:0042952">
    <property type="term" value="P:beta-ketoadipate pathway"/>
    <property type="evidence" value="ECO:0007669"/>
    <property type="project" value="UniProtKB-UniRule"/>
</dbReference>
<reference evidence="12 13" key="1">
    <citation type="submission" date="2014-06" db="EMBL/GenBank/DDBJ databases">
        <authorList>
            <person name="Bishop-Lilly K.A."/>
            <person name="Broomall S.M."/>
            <person name="Chain P.S."/>
            <person name="Chertkov O."/>
            <person name="Coyne S.R."/>
            <person name="Daligault H.E."/>
            <person name="Davenport K.W."/>
            <person name="Erkkila T."/>
            <person name="Frey K.G."/>
            <person name="Gibbons H.S."/>
            <person name="Gu W."/>
            <person name="Jaissle J."/>
            <person name="Johnson S.L."/>
            <person name="Koroleva G.I."/>
            <person name="Ladner J.T."/>
            <person name="Lo C.-C."/>
            <person name="Minogue T.D."/>
            <person name="Munk C."/>
            <person name="Palacios G.F."/>
            <person name="Redden C.L."/>
            <person name="Rosenzweig C.N."/>
            <person name="Scholz M.B."/>
            <person name="Teshima H."/>
            <person name="Xu Y."/>
        </authorList>
    </citation>
    <scope>NUCLEOTIDE SEQUENCE [LARGE SCALE GENOMIC DNA]</scope>
    <source>
        <strain evidence="12 13">EO147</strain>
    </source>
</reference>
<proteinExistence type="inferred from homology"/>
<dbReference type="Pfam" id="PF20434">
    <property type="entry name" value="BD-FAE"/>
    <property type="match status" value="1"/>
</dbReference>
<comment type="pathway">
    <text evidence="2">Aromatic compound metabolism; beta-ketoadipate pathway; 5-oxo-4,5-dihydro-2-furylacetate from catechol: step 3/3.</text>
</comment>
<evidence type="ECO:0000256" key="4">
    <source>
        <dbReference type="ARBA" id="ARBA00011365"/>
    </source>
</evidence>
<evidence type="ECO:0000256" key="5">
    <source>
        <dbReference type="ARBA" id="ARBA00012070"/>
    </source>
</evidence>
<evidence type="ECO:0000259" key="11">
    <source>
        <dbReference type="Pfam" id="PF20434"/>
    </source>
</evidence>
<evidence type="ECO:0000256" key="7">
    <source>
        <dbReference type="ARBA" id="ARBA00022801"/>
    </source>
</evidence>
<keyword evidence="13" id="KW-1185">Reference proteome</keyword>
<evidence type="ECO:0000256" key="2">
    <source>
        <dbReference type="ARBA" id="ARBA00005193"/>
    </source>
</evidence>
<sequence>MLFHVEMNIDLPPDMSPAEAASLKSEEREMAQRLQREGVWRHLWRVAGRRANVGVFDVESPAHLHDVLSRLPLFPYMWIEVRALCRHPSSIRDDSGERTGRPAVYRGMDRAALDAAYNNTQAVPDFPAIYARCQARSAALYAAHPCERDVAYGDGARQRFDRIACDRNDAPTFVFIHGGYWQNCTKEDFAFVAQGPLAHGFDVVLAEYTLAPDATMTQIVAEIGRLLDRLRDDPRTRGPLCLSGHSAGGHLTALYRAHPAVGWALPISALVDLEPIALCWLDDKLHLTPDEIERFSPIDATGRGAPMTVAVGADELPELVRHSREYALACAQCDPRTRYLPIAGCSHFSVLDELAAPDGALTRALIELTRTA</sequence>
<protein>
    <recommendedName>
        <fullName evidence="5 9">Muconolactone Delta-isomerase</fullName>
        <ecNumber evidence="5 9">5.3.3.4</ecNumber>
    </recommendedName>
</protein>
<accession>A0AAI8BCP5</accession>
<dbReference type="Gene3D" id="3.40.50.1820">
    <property type="entry name" value="alpha/beta hydrolase"/>
    <property type="match status" value="1"/>
</dbReference>
<dbReference type="EMBL" id="CP008727">
    <property type="protein sequence ID" value="AIO70428.1"/>
    <property type="molecule type" value="Genomic_DNA"/>
</dbReference>
<evidence type="ECO:0000256" key="6">
    <source>
        <dbReference type="ARBA" id="ARBA00022797"/>
    </source>
</evidence>
<evidence type="ECO:0000256" key="3">
    <source>
        <dbReference type="ARBA" id="ARBA00010882"/>
    </source>
</evidence>
<dbReference type="InterPro" id="IPR029058">
    <property type="entry name" value="AB_hydrolase_fold"/>
</dbReference>
<dbReference type="SUPFAM" id="SSF53474">
    <property type="entry name" value="alpha/beta-Hydrolases"/>
    <property type="match status" value="1"/>
</dbReference>
<dbReference type="InterPro" id="IPR049492">
    <property type="entry name" value="BD-FAE-like_dom"/>
</dbReference>
<dbReference type="PANTHER" id="PTHR48081:SF33">
    <property type="entry name" value="KYNURENINE FORMAMIDASE"/>
    <property type="match status" value="1"/>
</dbReference>
<dbReference type="InterPro" id="IPR011008">
    <property type="entry name" value="Dimeric_a/b-barrel"/>
</dbReference>
<dbReference type="InterPro" id="IPR026029">
    <property type="entry name" value="MLI_dom"/>
</dbReference>
<evidence type="ECO:0000259" key="10">
    <source>
        <dbReference type="Pfam" id="PF02426"/>
    </source>
</evidence>
<dbReference type="GO" id="GO:0016159">
    <property type="term" value="F:muconolactone delta-isomerase activity"/>
    <property type="evidence" value="ECO:0007669"/>
    <property type="project" value="UniProtKB-UniRule"/>
</dbReference>
<evidence type="ECO:0000256" key="1">
    <source>
        <dbReference type="ARBA" id="ARBA00001739"/>
    </source>
</evidence>
<evidence type="ECO:0000313" key="12">
    <source>
        <dbReference type="EMBL" id="AIO70428.1"/>
    </source>
</evidence>
<feature type="domain" description="BD-FAE-like" evidence="11">
    <location>
        <begin position="168"/>
        <end position="254"/>
    </location>
</feature>
<dbReference type="InterPro" id="IPR003464">
    <property type="entry name" value="Muconolactone_d_Isoase"/>
</dbReference>
<evidence type="ECO:0000256" key="9">
    <source>
        <dbReference type="NCBIfam" id="TIGR03221"/>
    </source>
</evidence>
<evidence type="ECO:0000256" key="8">
    <source>
        <dbReference type="ARBA" id="ARBA00023235"/>
    </source>
</evidence>
<gene>
    <name evidence="12" type="primary">catC</name>
    <name evidence="12" type="ORF">DM82_6187</name>
</gene>
<evidence type="ECO:0000313" key="13">
    <source>
        <dbReference type="Proteomes" id="UP000029424"/>
    </source>
</evidence>
<keyword evidence="7" id="KW-0378">Hydrolase</keyword>
<dbReference type="NCBIfam" id="TIGR03221">
    <property type="entry name" value="muco_delta"/>
    <property type="match status" value="1"/>
</dbReference>
<name>A0AAI8BCP5_9BURK</name>
<dbReference type="KEGG" id="bok:DM82_6187"/>